<feature type="compositionally biased region" description="Basic and acidic residues" evidence="1">
    <location>
        <begin position="1"/>
        <end position="11"/>
    </location>
</feature>
<organism evidence="2 3">
    <name type="scientific">Acrasis kona</name>
    <dbReference type="NCBI Taxonomy" id="1008807"/>
    <lineage>
        <taxon>Eukaryota</taxon>
        <taxon>Discoba</taxon>
        <taxon>Heterolobosea</taxon>
        <taxon>Tetramitia</taxon>
        <taxon>Eutetramitia</taxon>
        <taxon>Acrasidae</taxon>
        <taxon>Acrasis</taxon>
    </lineage>
</organism>
<dbReference type="EMBL" id="JAOPGA020000791">
    <property type="protein sequence ID" value="KAL0481787.1"/>
    <property type="molecule type" value="Genomic_DNA"/>
</dbReference>
<evidence type="ECO:0000256" key="1">
    <source>
        <dbReference type="SAM" id="MobiDB-lite"/>
    </source>
</evidence>
<evidence type="ECO:0000313" key="3">
    <source>
        <dbReference type="Proteomes" id="UP001431209"/>
    </source>
</evidence>
<dbReference type="AlphaFoldDB" id="A0AAW2YWC7"/>
<reference evidence="2 3" key="1">
    <citation type="submission" date="2024-03" db="EMBL/GenBank/DDBJ databases">
        <title>The Acrasis kona genome and developmental transcriptomes reveal deep origins of eukaryotic multicellular pathways.</title>
        <authorList>
            <person name="Sheikh S."/>
            <person name="Fu C.-J."/>
            <person name="Brown M.W."/>
            <person name="Baldauf S.L."/>
        </authorList>
    </citation>
    <scope>NUCLEOTIDE SEQUENCE [LARGE SCALE GENOMIC DNA]</scope>
    <source>
        <strain evidence="2 3">ATCC MYA-3509</strain>
    </source>
</reference>
<feature type="compositionally biased region" description="Polar residues" evidence="1">
    <location>
        <begin position="23"/>
        <end position="49"/>
    </location>
</feature>
<name>A0AAW2YWC7_9EUKA</name>
<evidence type="ECO:0000313" key="2">
    <source>
        <dbReference type="EMBL" id="KAL0481787.1"/>
    </source>
</evidence>
<dbReference type="Proteomes" id="UP001431209">
    <property type="component" value="Unassembled WGS sequence"/>
</dbReference>
<accession>A0AAW2YWC7</accession>
<protein>
    <submittedName>
        <fullName evidence="2">DNA repair protein RAD14</fullName>
    </submittedName>
</protein>
<gene>
    <name evidence="2" type="ORF">AKO1_012432</name>
</gene>
<sequence>MDSIDTRRDIQRNTASLDGVGNQKGQPSKFANQNTSDNLKGTTGDSLNDGNKLKEDGGATRELNREFTGEIPKN</sequence>
<keyword evidence="3" id="KW-1185">Reference proteome</keyword>
<feature type="region of interest" description="Disordered" evidence="1">
    <location>
        <begin position="1"/>
        <end position="74"/>
    </location>
</feature>
<feature type="compositionally biased region" description="Basic and acidic residues" evidence="1">
    <location>
        <begin position="51"/>
        <end position="74"/>
    </location>
</feature>
<proteinExistence type="predicted"/>
<comment type="caution">
    <text evidence="2">The sequence shown here is derived from an EMBL/GenBank/DDBJ whole genome shotgun (WGS) entry which is preliminary data.</text>
</comment>